<keyword evidence="1" id="KW-0472">Membrane</keyword>
<feature type="transmembrane region" description="Helical" evidence="1">
    <location>
        <begin position="182"/>
        <end position="200"/>
    </location>
</feature>
<feature type="transmembrane region" description="Helical" evidence="1">
    <location>
        <begin position="58"/>
        <end position="75"/>
    </location>
</feature>
<name>A0ABT7QUP5_9BACT</name>
<keyword evidence="1" id="KW-1133">Transmembrane helix</keyword>
<protein>
    <submittedName>
        <fullName evidence="2">DUF2238 domain-containing protein</fullName>
    </submittedName>
</protein>
<reference evidence="2" key="1">
    <citation type="submission" date="2023-01" db="EMBL/GenBank/DDBJ databases">
        <title>Sulfurovum sp. zt1-1 genome assembly.</title>
        <authorList>
            <person name="Wang J."/>
        </authorList>
    </citation>
    <scope>NUCLEOTIDE SEQUENCE</scope>
    <source>
        <strain evidence="2">Zt1-1</strain>
    </source>
</reference>
<organism evidence="2 3">
    <name type="scientific">Sulfurovum zhangzhouensis</name>
    <dbReference type="NCBI Taxonomy" id="3019067"/>
    <lineage>
        <taxon>Bacteria</taxon>
        <taxon>Pseudomonadati</taxon>
        <taxon>Campylobacterota</taxon>
        <taxon>Epsilonproteobacteria</taxon>
        <taxon>Campylobacterales</taxon>
        <taxon>Sulfurovaceae</taxon>
        <taxon>Sulfurovum</taxon>
    </lineage>
</organism>
<feature type="transmembrane region" description="Helical" evidence="1">
    <location>
        <begin position="132"/>
        <end position="152"/>
    </location>
</feature>
<evidence type="ECO:0000256" key="1">
    <source>
        <dbReference type="SAM" id="Phobius"/>
    </source>
</evidence>
<dbReference type="Proteomes" id="UP001169069">
    <property type="component" value="Unassembled WGS sequence"/>
</dbReference>
<keyword evidence="1" id="KW-0812">Transmembrane</keyword>
<gene>
    <name evidence="2" type="ORF">PGH07_00050</name>
</gene>
<dbReference type="RefSeq" id="WP_289411845.1">
    <property type="nucleotide sequence ID" value="NZ_JAQIBD010000001.1"/>
</dbReference>
<feature type="transmembrane region" description="Helical" evidence="1">
    <location>
        <begin position="30"/>
        <end position="46"/>
    </location>
</feature>
<sequence>MRHLPKILLVLYIILFSVLAIEPYDRATWLVENIPVLIAVSILALWHRSFVFSNTAYILMWAFLSYHTLGGHWSFERVPFDYGNQLISSFGLDFIFPEGRNNFDRVGHFFVGVFAYPIVEFLVRSSLVNNRFVALLFAIFAIGFWAASYEIIEMYYAVIEGGTSGSLFLGSQGDVWDAQKDMLLDMCGAILFGFLAIITIPKDHKN</sequence>
<evidence type="ECO:0000313" key="3">
    <source>
        <dbReference type="Proteomes" id="UP001169069"/>
    </source>
</evidence>
<accession>A0ABT7QUP5</accession>
<evidence type="ECO:0000313" key="2">
    <source>
        <dbReference type="EMBL" id="MDM5270567.1"/>
    </source>
</evidence>
<dbReference type="PIRSF" id="PIRSF020606">
    <property type="entry name" value="UCP020606"/>
    <property type="match status" value="1"/>
</dbReference>
<comment type="caution">
    <text evidence="2">The sequence shown here is derived from an EMBL/GenBank/DDBJ whole genome shotgun (WGS) entry which is preliminary data.</text>
</comment>
<keyword evidence="3" id="KW-1185">Reference proteome</keyword>
<dbReference type="InterPro" id="IPR058534">
    <property type="entry name" value="YjdF"/>
</dbReference>
<dbReference type="EMBL" id="JAQIBD010000001">
    <property type="protein sequence ID" value="MDM5270567.1"/>
    <property type="molecule type" value="Genomic_DNA"/>
</dbReference>
<dbReference type="Pfam" id="PF09997">
    <property type="entry name" value="DUF2238"/>
    <property type="match status" value="1"/>
</dbReference>
<proteinExistence type="predicted"/>
<dbReference type="InterPro" id="IPR014509">
    <property type="entry name" value="YjdF-like"/>
</dbReference>
<feature type="transmembrane region" description="Helical" evidence="1">
    <location>
        <begin position="106"/>
        <end position="123"/>
    </location>
</feature>